<protein>
    <submittedName>
        <fullName evidence="2">Putative virulence effector</fullName>
    </submittedName>
</protein>
<proteinExistence type="predicted"/>
<accession>A0A0B1NW33</accession>
<name>A0A0B1NW33_UNCNE</name>
<organism evidence="2 3">
    <name type="scientific">Uncinula necator</name>
    <name type="common">Grape powdery mildew</name>
    <dbReference type="NCBI Taxonomy" id="52586"/>
    <lineage>
        <taxon>Eukaryota</taxon>
        <taxon>Fungi</taxon>
        <taxon>Dikarya</taxon>
        <taxon>Ascomycota</taxon>
        <taxon>Pezizomycotina</taxon>
        <taxon>Leotiomycetes</taxon>
        <taxon>Erysiphales</taxon>
        <taxon>Erysiphaceae</taxon>
        <taxon>Erysiphe</taxon>
    </lineage>
</organism>
<dbReference type="HOGENOM" id="CLU_1031317_0_0_1"/>
<comment type="caution">
    <text evidence="2">The sequence shown here is derived from an EMBL/GenBank/DDBJ whole genome shotgun (WGS) entry which is preliminary data.</text>
</comment>
<reference evidence="2 3" key="1">
    <citation type="journal article" date="2014" name="BMC Genomics">
        <title>Adaptive genomic structural variation in the grape powdery mildew pathogen, Erysiphe necator.</title>
        <authorList>
            <person name="Jones L."/>
            <person name="Riaz S."/>
            <person name="Morales-Cruz A."/>
            <person name="Amrine K.C."/>
            <person name="McGuire B."/>
            <person name="Gubler W.D."/>
            <person name="Walker M.A."/>
            <person name="Cantu D."/>
        </authorList>
    </citation>
    <scope>NUCLEOTIDE SEQUENCE [LARGE SCALE GENOMIC DNA]</scope>
    <source>
        <strain evidence="3">c</strain>
    </source>
</reference>
<dbReference type="AlphaFoldDB" id="A0A0B1NW33"/>
<dbReference type="EMBL" id="JNVN01003921">
    <property type="protein sequence ID" value="KHJ30592.1"/>
    <property type="molecule type" value="Genomic_DNA"/>
</dbReference>
<gene>
    <name evidence="2" type="ORF">EV44_g4225</name>
</gene>
<evidence type="ECO:0000256" key="1">
    <source>
        <dbReference type="SAM" id="MobiDB-lite"/>
    </source>
</evidence>
<dbReference type="Proteomes" id="UP000030854">
    <property type="component" value="Unassembled WGS sequence"/>
</dbReference>
<feature type="region of interest" description="Disordered" evidence="1">
    <location>
        <begin position="1"/>
        <end position="26"/>
    </location>
</feature>
<keyword evidence="3" id="KW-1185">Reference proteome</keyword>
<evidence type="ECO:0000313" key="3">
    <source>
        <dbReference type="Proteomes" id="UP000030854"/>
    </source>
</evidence>
<evidence type="ECO:0000313" key="2">
    <source>
        <dbReference type="EMBL" id="KHJ30592.1"/>
    </source>
</evidence>
<sequence length="270" mass="30327">MSLPTTPTRAPSPLSPRMSTRTQQSRKLRFTNVESTQQRRHNSEALYSPGDPFITADITSSNKINPNISRSTEKAFDDARVDISKREQIAEEYARALDEATSCVQKLGLGRDTLSLERALASVIKRYAHGEDLDRIGNEHRGLSQSIYATSQGKARGKMPSYAEATKTYLPRISEANLPPKPSKSYPNHPTLDRKIDNRIFIRLPEEHPSRNHHVHAIKSALTKKLELSEDSVKTVQKVKTCLAIVPTNGKYSESILEKQRLLRQSSVAR</sequence>